<reference evidence="1 2" key="1">
    <citation type="submission" date="2018-04" db="EMBL/GenBank/DDBJ databases">
        <title>Altererythrobacter sp. HME9302 genome sequencing and assembly.</title>
        <authorList>
            <person name="Kang H."/>
            <person name="Kim H."/>
            <person name="Joh K."/>
        </authorList>
    </citation>
    <scope>NUCLEOTIDE SEQUENCE [LARGE SCALE GENOMIC DNA]</scope>
    <source>
        <strain evidence="1 2">HME9302</strain>
    </source>
</reference>
<dbReference type="RefSeq" id="WP_115367316.1">
    <property type="nucleotide sequence ID" value="NZ_QBKA01000002.1"/>
</dbReference>
<gene>
    <name evidence="1" type="ORF">HME9302_02588</name>
</gene>
<dbReference type="Proteomes" id="UP000253727">
    <property type="component" value="Unassembled WGS sequence"/>
</dbReference>
<dbReference type="EMBL" id="QBKA01000002">
    <property type="protein sequence ID" value="RDC61366.1"/>
    <property type="molecule type" value="Genomic_DNA"/>
</dbReference>
<evidence type="ECO:0000313" key="1">
    <source>
        <dbReference type="EMBL" id="RDC61366.1"/>
    </source>
</evidence>
<name>A0A369QDS0_9SPHN</name>
<organism evidence="1 2">
    <name type="scientific">Alteripontixanthobacter maritimus</name>
    <dbReference type="NCBI Taxonomy" id="2161824"/>
    <lineage>
        <taxon>Bacteria</taxon>
        <taxon>Pseudomonadati</taxon>
        <taxon>Pseudomonadota</taxon>
        <taxon>Alphaproteobacteria</taxon>
        <taxon>Sphingomonadales</taxon>
        <taxon>Erythrobacteraceae</taxon>
        <taxon>Alteripontixanthobacter</taxon>
    </lineage>
</organism>
<dbReference type="AlphaFoldDB" id="A0A369QDS0"/>
<sequence length="66" mass="7460">MQRYLYVTDPAGTEIPGGRQSADQCETAEQVDALREWLRAIIGEGCSIENNVPDWLKFFADRQSRG</sequence>
<accession>A0A369QDS0</accession>
<comment type="caution">
    <text evidence="1">The sequence shown here is derived from an EMBL/GenBank/DDBJ whole genome shotgun (WGS) entry which is preliminary data.</text>
</comment>
<keyword evidence="2" id="KW-1185">Reference proteome</keyword>
<protein>
    <submittedName>
        <fullName evidence="1">Uncharacterized protein</fullName>
    </submittedName>
</protein>
<proteinExistence type="predicted"/>
<dbReference type="OrthoDB" id="7433559at2"/>
<evidence type="ECO:0000313" key="2">
    <source>
        <dbReference type="Proteomes" id="UP000253727"/>
    </source>
</evidence>